<feature type="domain" description="Spore germination GerD central core" evidence="3">
    <location>
        <begin position="75"/>
        <end position="186"/>
    </location>
</feature>
<reference evidence="4" key="1">
    <citation type="submission" date="2021-12" db="EMBL/GenBank/DDBJ databases">
        <title>Alicyclobacillaceae gen. nov., sp. nov., isolated from chalcocite enrichment system.</title>
        <authorList>
            <person name="Jiang Z."/>
        </authorList>
    </citation>
    <scope>NUCLEOTIDE SEQUENCE</scope>
    <source>
        <strain evidence="4">MYW30-H2</strain>
    </source>
</reference>
<evidence type="ECO:0000256" key="1">
    <source>
        <dbReference type="SAM" id="MobiDB-lite"/>
    </source>
</evidence>
<dbReference type="RefSeq" id="WP_347438618.1">
    <property type="nucleotide sequence ID" value="NZ_CP089291.1"/>
</dbReference>
<sequence>MGRIRFNTILTLTAILIFVLSGCGAAAKPEASAQTSSQPNYNEVKTMVLDILHSQQGLTTLKDIAKDPEFKKSLAINEQDMQTILEKTMMKNQNQAFLQQQMKDPKFAAAIVKASKTESTQILKQLMGDPEYQKSMLSLMKTPEYQKMLMDLTKTPEYRQQTMNIMTQALQNPEFKLLFMETVKEAIKQGATAQPQQQKSGSQSKDKQSQQSQSSDEGS</sequence>
<evidence type="ECO:0000259" key="3">
    <source>
        <dbReference type="Pfam" id="PF17898"/>
    </source>
</evidence>
<feature type="region of interest" description="Disordered" evidence="1">
    <location>
        <begin position="189"/>
        <end position="219"/>
    </location>
</feature>
<dbReference type="NCBIfam" id="NF040801">
    <property type="entry name" value="spore_GerD"/>
    <property type="match status" value="1"/>
</dbReference>
<keyword evidence="2" id="KW-0732">Signal</keyword>
<gene>
    <name evidence="4" type="ORF">LSG31_06725</name>
</gene>
<evidence type="ECO:0000256" key="2">
    <source>
        <dbReference type="SAM" id="SignalP"/>
    </source>
</evidence>
<name>A0ABY4CNE6_9BACL</name>
<organism evidence="4 5">
    <name type="scientific">Fodinisporobacter ferrooxydans</name>
    <dbReference type="NCBI Taxonomy" id="2901836"/>
    <lineage>
        <taxon>Bacteria</taxon>
        <taxon>Bacillati</taxon>
        <taxon>Bacillota</taxon>
        <taxon>Bacilli</taxon>
        <taxon>Bacillales</taxon>
        <taxon>Alicyclobacillaceae</taxon>
        <taxon>Fodinisporobacter</taxon>
    </lineage>
</organism>
<evidence type="ECO:0000313" key="4">
    <source>
        <dbReference type="EMBL" id="UOF91928.1"/>
    </source>
</evidence>
<evidence type="ECO:0000313" key="5">
    <source>
        <dbReference type="Proteomes" id="UP000830167"/>
    </source>
</evidence>
<dbReference type="Pfam" id="PF17898">
    <property type="entry name" value="GerD"/>
    <property type="match status" value="1"/>
</dbReference>
<dbReference type="Proteomes" id="UP000830167">
    <property type="component" value="Chromosome"/>
</dbReference>
<accession>A0ABY4CNE6</accession>
<dbReference type="InterPro" id="IPR041262">
    <property type="entry name" value="GerD_central"/>
</dbReference>
<feature type="compositionally biased region" description="Low complexity" evidence="1">
    <location>
        <begin position="196"/>
        <end position="219"/>
    </location>
</feature>
<dbReference type="EMBL" id="CP089291">
    <property type="protein sequence ID" value="UOF91928.1"/>
    <property type="molecule type" value="Genomic_DNA"/>
</dbReference>
<proteinExistence type="predicted"/>
<dbReference type="PROSITE" id="PS51257">
    <property type="entry name" value="PROKAR_LIPOPROTEIN"/>
    <property type="match status" value="1"/>
</dbReference>
<feature type="signal peptide" evidence="2">
    <location>
        <begin position="1"/>
        <end position="25"/>
    </location>
</feature>
<feature type="chain" id="PRO_5046839765" evidence="2">
    <location>
        <begin position="26"/>
        <end position="219"/>
    </location>
</feature>
<protein>
    <submittedName>
        <fullName evidence="4">Spore gernimation protein</fullName>
    </submittedName>
</protein>
<keyword evidence="5" id="KW-1185">Reference proteome</keyword>